<sequence length="56" mass="5890">MRVLRLLPLALALTACGRADEDPSGLSPDEARRLNEAAAAIDINSSTPVNLSEDAQ</sequence>
<dbReference type="PROSITE" id="PS51257">
    <property type="entry name" value="PROKAR_LIPOPROTEIN"/>
    <property type="match status" value="1"/>
</dbReference>
<protein>
    <submittedName>
        <fullName evidence="1">Uncharacterized protein</fullName>
    </submittedName>
</protein>
<dbReference type="AlphaFoldDB" id="A0A840YLJ9"/>
<proteinExistence type="predicted"/>
<dbReference type="RefSeq" id="WP_184086174.1">
    <property type="nucleotide sequence ID" value="NZ_JACIJF010000003.1"/>
</dbReference>
<gene>
    <name evidence="1" type="ORF">FHT02_001584</name>
</gene>
<dbReference type="EMBL" id="JACIJF010000003">
    <property type="protein sequence ID" value="MBB5710356.1"/>
    <property type="molecule type" value="Genomic_DNA"/>
</dbReference>
<keyword evidence="2" id="KW-1185">Reference proteome</keyword>
<evidence type="ECO:0000313" key="2">
    <source>
        <dbReference type="Proteomes" id="UP000527143"/>
    </source>
</evidence>
<comment type="caution">
    <text evidence="1">The sequence shown here is derived from an EMBL/GenBank/DDBJ whole genome shotgun (WGS) entry which is preliminary data.</text>
</comment>
<reference evidence="1 2" key="1">
    <citation type="submission" date="2020-08" db="EMBL/GenBank/DDBJ databases">
        <title>Genomic Encyclopedia of Type Strains, Phase IV (KMG-IV): sequencing the most valuable type-strain genomes for metagenomic binning, comparative biology and taxonomic classification.</title>
        <authorList>
            <person name="Goeker M."/>
        </authorList>
    </citation>
    <scope>NUCLEOTIDE SEQUENCE [LARGE SCALE GENOMIC DNA]</scope>
    <source>
        <strain evidence="1 2">DSM 26736</strain>
    </source>
</reference>
<name>A0A840YLJ9_9SPHN</name>
<evidence type="ECO:0000313" key="1">
    <source>
        <dbReference type="EMBL" id="MBB5710356.1"/>
    </source>
</evidence>
<dbReference type="Proteomes" id="UP000527143">
    <property type="component" value="Unassembled WGS sequence"/>
</dbReference>
<organism evidence="1 2">
    <name type="scientific">Sphingomonas xinjiangensis</name>
    <dbReference type="NCBI Taxonomy" id="643568"/>
    <lineage>
        <taxon>Bacteria</taxon>
        <taxon>Pseudomonadati</taxon>
        <taxon>Pseudomonadota</taxon>
        <taxon>Alphaproteobacteria</taxon>
        <taxon>Sphingomonadales</taxon>
        <taxon>Sphingomonadaceae</taxon>
        <taxon>Sphingomonas</taxon>
    </lineage>
</organism>
<accession>A0A840YLJ9</accession>